<evidence type="ECO:0000256" key="4">
    <source>
        <dbReference type="ARBA" id="ARBA00022989"/>
    </source>
</evidence>
<keyword evidence="9" id="KW-1185">Reference proteome</keyword>
<evidence type="ECO:0000256" key="2">
    <source>
        <dbReference type="ARBA" id="ARBA00006694"/>
    </source>
</evidence>
<keyword evidence="4 7" id="KW-1133">Transmembrane helix</keyword>
<evidence type="ECO:0000256" key="5">
    <source>
        <dbReference type="ARBA" id="ARBA00023136"/>
    </source>
</evidence>
<gene>
    <name evidence="8" type="ORF">J2Z63_000753</name>
</gene>
<evidence type="ECO:0000313" key="9">
    <source>
        <dbReference type="Proteomes" id="UP001236620"/>
    </source>
</evidence>
<feature type="transmembrane region" description="Helical" evidence="7">
    <location>
        <begin position="12"/>
        <end position="35"/>
    </location>
</feature>
<dbReference type="Proteomes" id="UP001236620">
    <property type="component" value="Unassembled WGS sequence"/>
</dbReference>
<evidence type="ECO:0000313" key="8">
    <source>
        <dbReference type="EMBL" id="MDQ0568104.1"/>
    </source>
</evidence>
<dbReference type="InterPro" id="IPR005359">
    <property type="entry name" value="UPF0154"/>
</dbReference>
<dbReference type="Pfam" id="PF03672">
    <property type="entry name" value="UPF0154"/>
    <property type="match status" value="1"/>
</dbReference>
<evidence type="ECO:0000256" key="6">
    <source>
        <dbReference type="SAM" id="MobiDB-lite"/>
    </source>
</evidence>
<keyword evidence="3 7" id="KW-0812">Transmembrane</keyword>
<name>A0ABU0NF87_9MOLU</name>
<organism evidence="8 9">
    <name type="scientific">Mycoplasma yeatsii</name>
    <dbReference type="NCBI Taxonomy" id="51365"/>
    <lineage>
        <taxon>Bacteria</taxon>
        <taxon>Bacillati</taxon>
        <taxon>Mycoplasmatota</taxon>
        <taxon>Mollicutes</taxon>
        <taxon>Mycoplasmataceae</taxon>
        <taxon>Mycoplasma</taxon>
    </lineage>
</organism>
<comment type="caution">
    <text evidence="8">The sequence shown here is derived from an EMBL/GenBank/DDBJ whole genome shotgun (WGS) entry which is preliminary data.</text>
</comment>
<evidence type="ECO:0000256" key="7">
    <source>
        <dbReference type="SAM" id="Phobius"/>
    </source>
</evidence>
<evidence type="ECO:0000256" key="3">
    <source>
        <dbReference type="ARBA" id="ARBA00022692"/>
    </source>
</evidence>
<evidence type="ECO:0000256" key="1">
    <source>
        <dbReference type="ARBA" id="ARBA00004167"/>
    </source>
</evidence>
<sequence>MLLANVTYSTGSFAGIIVAAVLLSLVGGLILGFIITRTLVKKQLKNNPPISEKQIRAMYMSMGRKPSESDIRKTMNAMKKAK</sequence>
<comment type="similarity">
    <text evidence="2">Belongs to the UPF0154 family.</text>
</comment>
<reference evidence="8" key="1">
    <citation type="submission" date="2023-07" db="EMBL/GenBank/DDBJ databases">
        <title>Genomic Encyclopedia of Type Strains, Phase IV (KMG-IV): sequencing the most valuable type-strain genomes for metagenomic binning, comparative biology and taxonomic classification.</title>
        <authorList>
            <person name="Goeker M."/>
        </authorList>
    </citation>
    <scope>NUCLEOTIDE SEQUENCE [LARGE SCALE GENOMIC DNA]</scope>
    <source>
        <strain evidence="8">DSM 22019</strain>
    </source>
</reference>
<protein>
    <submittedName>
        <fullName evidence="8">Uncharacterized protein YneF (UPF0154 family)</fullName>
    </submittedName>
</protein>
<accession>A0ABU0NF87</accession>
<proteinExistence type="inferred from homology"/>
<dbReference type="EMBL" id="JAUSWP010000009">
    <property type="protein sequence ID" value="MDQ0568104.1"/>
    <property type="molecule type" value="Genomic_DNA"/>
</dbReference>
<comment type="subcellular location">
    <subcellularLocation>
        <location evidence="1">Membrane</location>
        <topology evidence="1">Single-pass membrane protein</topology>
    </subcellularLocation>
</comment>
<keyword evidence="5 7" id="KW-0472">Membrane</keyword>
<feature type="region of interest" description="Disordered" evidence="6">
    <location>
        <begin position="63"/>
        <end position="82"/>
    </location>
</feature>